<evidence type="ECO:0000256" key="1">
    <source>
        <dbReference type="SAM" id="MobiDB-lite"/>
    </source>
</evidence>
<evidence type="ECO:0000313" key="4">
    <source>
        <dbReference type="Proteomes" id="UP000091926"/>
    </source>
</evidence>
<feature type="transmembrane region" description="Helical" evidence="2">
    <location>
        <begin position="104"/>
        <end position="124"/>
    </location>
</feature>
<accession>A0A193G764</accession>
<feature type="transmembrane region" description="Helical" evidence="2">
    <location>
        <begin position="181"/>
        <end position="201"/>
    </location>
</feature>
<dbReference type="InterPro" id="IPR021296">
    <property type="entry name" value="DUF2868"/>
</dbReference>
<dbReference type="AlphaFoldDB" id="A0A193G764"/>
<dbReference type="OrthoDB" id="6210861at2"/>
<feature type="transmembrane region" description="Helical" evidence="2">
    <location>
        <begin position="72"/>
        <end position="92"/>
    </location>
</feature>
<organism evidence="3 4">
    <name type="scientific">Bordetella flabilis</name>
    <dbReference type="NCBI Taxonomy" id="463014"/>
    <lineage>
        <taxon>Bacteria</taxon>
        <taxon>Pseudomonadati</taxon>
        <taxon>Pseudomonadota</taxon>
        <taxon>Betaproteobacteria</taxon>
        <taxon>Burkholderiales</taxon>
        <taxon>Alcaligenaceae</taxon>
        <taxon>Bordetella</taxon>
    </lineage>
</organism>
<dbReference type="Proteomes" id="UP000091926">
    <property type="component" value="Chromosome"/>
</dbReference>
<dbReference type="RefSeq" id="WP_066652632.1">
    <property type="nucleotide sequence ID" value="NZ_CBCSCL010000002.1"/>
</dbReference>
<dbReference type="EMBL" id="CP016172">
    <property type="protein sequence ID" value="ANN75817.1"/>
    <property type="molecule type" value="Genomic_DNA"/>
</dbReference>
<name>A0A193G764_9BORD</name>
<keyword evidence="2" id="KW-0812">Transmembrane</keyword>
<dbReference type="KEGG" id="bfz:BAU07_00580"/>
<keyword evidence="2" id="KW-1133">Transmembrane helix</keyword>
<keyword evidence="4" id="KW-1185">Reference proteome</keyword>
<proteinExistence type="predicted"/>
<dbReference type="STRING" id="463014.BAU07_00580"/>
<sequence length="475" mass="51066">MAAPVSTPFADLWLAETVRLREEHWGPLEDRDAVRRARLAHGAIEDRVLLRARLIAQREGLDQRVADWRQGAWIATALLVALAILAGAGAAWSALGDGSRVVNVVWAIASLLGLHLLTLLLWLVSFAAAPRTAGAGLAQAWLWLTRKMARGSDAALVPQALLALVTRARATRWLFGSVSHLVWLVAMGAALATLMGVLATARYRFGWATTLLAPETFVRLTEALGWLPARLGFALPDAALVRLSDGGQTLPAQAHAQWAWWLIGLLVVYGVLPRLVAWAVSMACLRRAVRTLRVDMTQPGYAALRDRLQPPAESLSPEGASAPPDVRDTPAALPPLTGDRPVLAGLELPPDIAWPPGEVPPTVQVAGNLDSREQRNALLDALAAMPARRLLLACDARQTPDRGTMALIADLSGKAALMRVWLTSGTAGTDGTVDGPGHADRTSLWRTRLMEAGMRPEAILRDADRPLQWLGDAHG</sequence>
<gene>
    <name evidence="3" type="ORF">BAU07_00580</name>
</gene>
<evidence type="ECO:0000313" key="3">
    <source>
        <dbReference type="EMBL" id="ANN75817.1"/>
    </source>
</evidence>
<feature type="region of interest" description="Disordered" evidence="1">
    <location>
        <begin position="308"/>
        <end position="332"/>
    </location>
</feature>
<feature type="transmembrane region" description="Helical" evidence="2">
    <location>
        <begin position="258"/>
        <end position="280"/>
    </location>
</feature>
<evidence type="ECO:0008006" key="5">
    <source>
        <dbReference type="Google" id="ProtNLM"/>
    </source>
</evidence>
<keyword evidence="2" id="KW-0472">Membrane</keyword>
<evidence type="ECO:0000256" key="2">
    <source>
        <dbReference type="SAM" id="Phobius"/>
    </source>
</evidence>
<dbReference type="Pfam" id="PF11067">
    <property type="entry name" value="DUF2868"/>
    <property type="match status" value="1"/>
</dbReference>
<protein>
    <recommendedName>
        <fullName evidence="5">DUF2868 domain-containing protein</fullName>
    </recommendedName>
</protein>
<reference evidence="3 4" key="1">
    <citation type="submission" date="2016-06" db="EMBL/GenBank/DDBJ databases">
        <title>Complete genome sequences of Bordetella bronchialis and Bordetella flabilis.</title>
        <authorList>
            <person name="LiPuma J.J."/>
            <person name="Spilker T."/>
        </authorList>
    </citation>
    <scope>NUCLEOTIDE SEQUENCE [LARGE SCALE GENOMIC DNA]</scope>
    <source>
        <strain evidence="3 4">AU10664</strain>
    </source>
</reference>